<sequence length="1259" mass="146216">MDSKLENDILTLLKSPDPWWGIDSMTRQILTLKASFLKSILNYSRKWQIENENLKSLLSHLNIQYQAASHDLQLQVKMRLGAVYLFQEKLDEIIKPNLQEIYNFLAHNISVSVVFPTNEAHLIEFLESLLEIIKEMLNLEVASSIVLVKKELESFYKILRFFRWFLDILVKRGLEKVEVVVFNISCLLYLCVSKDEVDVQEMKIQLDVQLKKIKPFLPETRDIYVEALKIAAASETLKVHEFIMCFLDCLLDNMIELSEKKIGCVKNQILTLHRELESLRYCTIDPFWIDPEHFAHDDYEQLIKILYKNVISLTLEAESIIFSLWDGRESRDALSNLLAMFKEANANAKRAYDKLVPKPPTSNFPVTNLQRFTNSLLQNLEGLTKNVLKASILAPAKYDIEALQKELLGLRDDFSKNEKIPREQWMRFNDVAHRVEYVIDLFVAKGCPLLNFKFELFDIIEEIKIIKIELGNVLSKMPSDDGPLMQDQITSMPNQVLLEPDSLRNGMMNPTPELLAFDDKAQRIRDELTCNEAKELKIISIVGLPGIGKTTLANSLYEHPSITSCFHVRARICVSKVYEKRRLLLEILQAVTADTEKFVKKGDEDLEHVLLKSLKGRRYLIFLDDIWEIKPWLVIKASFPDDKNGSRVMFTSRFHSIASQDKKGNITNHELVPLSFLKSWEMLHSKLFQKDEKCPIELLNVGKEIAKSCKGLPLTIDVIAGVLRSIERTEYRWQLVAENIKTHISVDPQHRCQRVLELSYNDLPDHLKPCFLYFGAFPEDAEVPVKRLTWLWIAEGFIQLQKADDSLENIAEAYLNQLIARSLVIVSQRSSLGGVKASRIHDLLHDFASTKSKEDFFLLQMKGKGNFYKNEEYRVVCDYENWIEFSKSRDYFISRVRSIFLNQIGWTNTSQSPAFNLGRYRLVRVLDLHCIKGNHFDDDSSIALMVHLRFLILSAMQDRILSELPPLQKLEAIIVMGQRSRIITVDNIWNLLNLKHFRLGYCGLDIPREIAWREGFQFANLISLSTPCLCSDSVTEWMMRRLPNLQRLSCTVSDSDDCWKKDYVFLKLDFLEKLYSLKMIYVGFVYPVGKFIFPPYLKRLTLSEFRLPWSEISTIAKLEHLEVLKLRIRAFEGEIWHMRDGEFPKLKVLSLCKLDIEEWNFEQVDDNPPPLERLEVIDCKNLLELPSFLENIMTLKAIRLWPCNSSIETWAKEIVEAQKDQGNEELEISRDPPTKTGWRERMQFLSLTSHSSTPRIKFA</sequence>
<gene>
    <name evidence="1" type="ORF">M9H77_33625</name>
</gene>
<accession>A0ACB9ZMF8</accession>
<evidence type="ECO:0000313" key="2">
    <source>
        <dbReference type="Proteomes" id="UP001060085"/>
    </source>
</evidence>
<evidence type="ECO:0000313" key="1">
    <source>
        <dbReference type="EMBL" id="KAI5647620.1"/>
    </source>
</evidence>
<name>A0ACB9ZMF8_CATRO</name>
<proteinExistence type="predicted"/>
<comment type="caution">
    <text evidence="1">The sequence shown here is derived from an EMBL/GenBank/DDBJ whole genome shotgun (WGS) entry which is preliminary data.</text>
</comment>
<organism evidence="1 2">
    <name type="scientific">Catharanthus roseus</name>
    <name type="common">Madagascar periwinkle</name>
    <name type="synonym">Vinca rosea</name>
    <dbReference type="NCBI Taxonomy" id="4058"/>
    <lineage>
        <taxon>Eukaryota</taxon>
        <taxon>Viridiplantae</taxon>
        <taxon>Streptophyta</taxon>
        <taxon>Embryophyta</taxon>
        <taxon>Tracheophyta</taxon>
        <taxon>Spermatophyta</taxon>
        <taxon>Magnoliopsida</taxon>
        <taxon>eudicotyledons</taxon>
        <taxon>Gunneridae</taxon>
        <taxon>Pentapetalae</taxon>
        <taxon>asterids</taxon>
        <taxon>lamiids</taxon>
        <taxon>Gentianales</taxon>
        <taxon>Apocynaceae</taxon>
        <taxon>Rauvolfioideae</taxon>
        <taxon>Vinceae</taxon>
        <taxon>Catharanthinae</taxon>
        <taxon>Catharanthus</taxon>
    </lineage>
</organism>
<keyword evidence="2" id="KW-1185">Reference proteome</keyword>
<reference evidence="2" key="1">
    <citation type="journal article" date="2023" name="Nat. Plants">
        <title>Single-cell RNA sequencing provides a high-resolution roadmap for understanding the multicellular compartmentation of specialized metabolism.</title>
        <authorList>
            <person name="Sun S."/>
            <person name="Shen X."/>
            <person name="Li Y."/>
            <person name="Li Y."/>
            <person name="Wang S."/>
            <person name="Li R."/>
            <person name="Zhang H."/>
            <person name="Shen G."/>
            <person name="Guo B."/>
            <person name="Wei J."/>
            <person name="Xu J."/>
            <person name="St-Pierre B."/>
            <person name="Chen S."/>
            <person name="Sun C."/>
        </authorList>
    </citation>
    <scope>NUCLEOTIDE SEQUENCE [LARGE SCALE GENOMIC DNA]</scope>
</reference>
<dbReference type="EMBL" id="CM044708">
    <property type="protein sequence ID" value="KAI5647620.1"/>
    <property type="molecule type" value="Genomic_DNA"/>
</dbReference>
<dbReference type="Proteomes" id="UP001060085">
    <property type="component" value="Linkage Group LG08"/>
</dbReference>
<protein>
    <submittedName>
        <fullName evidence="1">Uncharacterized protein</fullName>
    </submittedName>
</protein>